<feature type="domain" description="DUF7662" evidence="1">
    <location>
        <begin position="9"/>
        <end position="83"/>
    </location>
</feature>
<organism evidence="2 3">
    <name type="scientific">Proteiniborus ethanoligenes</name>
    <dbReference type="NCBI Taxonomy" id="415015"/>
    <lineage>
        <taxon>Bacteria</taxon>
        <taxon>Bacillati</taxon>
        <taxon>Bacillota</taxon>
        <taxon>Clostridia</taxon>
        <taxon>Eubacteriales</taxon>
        <taxon>Proteiniborus</taxon>
    </lineage>
</organism>
<dbReference type="Pfam" id="PF24698">
    <property type="entry name" value="DUF7662"/>
    <property type="match status" value="1"/>
</dbReference>
<gene>
    <name evidence="2" type="ORF">SAMN05660462_00534</name>
</gene>
<proteinExistence type="predicted"/>
<evidence type="ECO:0000313" key="3">
    <source>
        <dbReference type="Proteomes" id="UP000198625"/>
    </source>
</evidence>
<dbReference type="Proteomes" id="UP000198625">
    <property type="component" value="Unassembled WGS sequence"/>
</dbReference>
<dbReference type="AlphaFoldDB" id="A0A1H3LGQ0"/>
<name>A0A1H3LGQ0_9FIRM</name>
<protein>
    <recommendedName>
        <fullName evidence="1">DUF7662 domain-containing protein</fullName>
    </recommendedName>
</protein>
<reference evidence="2 3" key="1">
    <citation type="submission" date="2016-10" db="EMBL/GenBank/DDBJ databases">
        <authorList>
            <person name="de Groot N.N."/>
        </authorList>
    </citation>
    <scope>NUCLEOTIDE SEQUENCE [LARGE SCALE GENOMIC DNA]</scope>
    <source>
        <strain evidence="2 3">DSM 21650</strain>
    </source>
</reference>
<accession>A0A1H3LGQ0</accession>
<dbReference type="InterPro" id="IPR056079">
    <property type="entry name" value="DUF7662"/>
</dbReference>
<dbReference type="STRING" id="415015.SAMN05660462_00534"/>
<evidence type="ECO:0000259" key="1">
    <source>
        <dbReference type="Pfam" id="PF24698"/>
    </source>
</evidence>
<evidence type="ECO:0000313" key="2">
    <source>
        <dbReference type="EMBL" id="SDY63496.1"/>
    </source>
</evidence>
<dbReference type="OrthoDB" id="2833825at2"/>
<keyword evidence="3" id="KW-1185">Reference proteome</keyword>
<dbReference type="RefSeq" id="WP_143031470.1">
    <property type="nucleotide sequence ID" value="NZ_FNQE01000003.1"/>
</dbReference>
<dbReference type="EMBL" id="FNQE01000003">
    <property type="protein sequence ID" value="SDY63496.1"/>
    <property type="molecule type" value="Genomic_DNA"/>
</dbReference>
<sequence length="84" mass="9498">MGMPKGDKYIGLTRFLEKSNEDKLTLSFAQIESLIGDSLPLSAKVHRAFWSNTKTHSVAYGWMNANYRTIDVDLGNELITFKKS</sequence>